<feature type="domain" description="HTH hxlR-type" evidence="4">
    <location>
        <begin position="1"/>
        <end position="84"/>
    </location>
</feature>
<keyword evidence="2" id="KW-0238">DNA-binding</keyword>
<organism evidence="5 6">
    <name type="scientific">Agaribacter marinus</name>
    <dbReference type="NCBI Taxonomy" id="1431249"/>
    <lineage>
        <taxon>Bacteria</taxon>
        <taxon>Pseudomonadati</taxon>
        <taxon>Pseudomonadota</taxon>
        <taxon>Gammaproteobacteria</taxon>
        <taxon>Alteromonadales</taxon>
        <taxon>Alteromonadaceae</taxon>
        <taxon>Agaribacter</taxon>
    </lineage>
</organism>
<reference evidence="5" key="2">
    <citation type="submission" date="2023-01" db="EMBL/GenBank/DDBJ databases">
        <title>Draft genome sequence of Agaribacter marinus strain NBRC 110023.</title>
        <authorList>
            <person name="Sun Q."/>
            <person name="Mori K."/>
        </authorList>
    </citation>
    <scope>NUCLEOTIDE SEQUENCE</scope>
    <source>
        <strain evidence="5">NBRC 110023</strain>
    </source>
</reference>
<evidence type="ECO:0000313" key="6">
    <source>
        <dbReference type="Proteomes" id="UP001156601"/>
    </source>
</evidence>
<dbReference type="EMBL" id="BSOT01000005">
    <property type="protein sequence ID" value="GLR71016.1"/>
    <property type="molecule type" value="Genomic_DNA"/>
</dbReference>
<comment type="caution">
    <text evidence="5">The sequence shown here is derived from an EMBL/GenBank/DDBJ whole genome shotgun (WGS) entry which is preliminary data.</text>
</comment>
<dbReference type="GO" id="GO:0003677">
    <property type="term" value="F:DNA binding"/>
    <property type="evidence" value="ECO:0007669"/>
    <property type="project" value="UniProtKB-KW"/>
</dbReference>
<dbReference type="AlphaFoldDB" id="A0AA37SWH1"/>
<dbReference type="InterPro" id="IPR036390">
    <property type="entry name" value="WH_DNA-bd_sf"/>
</dbReference>
<dbReference type="PANTHER" id="PTHR33204">
    <property type="entry name" value="TRANSCRIPTIONAL REGULATOR, MARR FAMILY"/>
    <property type="match status" value="1"/>
</dbReference>
<protein>
    <recommendedName>
        <fullName evidence="4">HTH hxlR-type domain-containing protein</fullName>
    </recommendedName>
</protein>
<sequence>MIVRDIAFNQKSTYGDFLDAAEGISTNILAKRLAYLVASGVLTKRKCPENGRIIHYGLTDKGKSLIPILLEMIVWGADHGEQNPELLAWAASIRTDREQALKEVLAMIGD</sequence>
<evidence type="ECO:0000256" key="1">
    <source>
        <dbReference type="ARBA" id="ARBA00023015"/>
    </source>
</evidence>
<dbReference type="Pfam" id="PF01638">
    <property type="entry name" value="HxlR"/>
    <property type="match status" value="1"/>
</dbReference>
<dbReference type="PROSITE" id="PS51118">
    <property type="entry name" value="HTH_HXLR"/>
    <property type="match status" value="1"/>
</dbReference>
<gene>
    <name evidence="5" type="ORF">GCM10007852_19240</name>
</gene>
<dbReference type="SUPFAM" id="SSF46785">
    <property type="entry name" value="Winged helix' DNA-binding domain"/>
    <property type="match status" value="1"/>
</dbReference>
<dbReference type="Proteomes" id="UP001156601">
    <property type="component" value="Unassembled WGS sequence"/>
</dbReference>
<proteinExistence type="predicted"/>
<evidence type="ECO:0000259" key="4">
    <source>
        <dbReference type="PROSITE" id="PS51118"/>
    </source>
</evidence>
<dbReference type="Gene3D" id="1.10.10.10">
    <property type="entry name" value="Winged helix-like DNA-binding domain superfamily/Winged helix DNA-binding domain"/>
    <property type="match status" value="1"/>
</dbReference>
<dbReference type="PANTHER" id="PTHR33204:SF37">
    <property type="entry name" value="HTH-TYPE TRANSCRIPTIONAL REGULATOR YODB"/>
    <property type="match status" value="1"/>
</dbReference>
<keyword evidence="6" id="KW-1185">Reference proteome</keyword>
<evidence type="ECO:0000256" key="3">
    <source>
        <dbReference type="ARBA" id="ARBA00023163"/>
    </source>
</evidence>
<accession>A0AA37SWH1</accession>
<name>A0AA37SWH1_9ALTE</name>
<keyword evidence="3" id="KW-0804">Transcription</keyword>
<keyword evidence="1" id="KW-0805">Transcription regulation</keyword>
<dbReference type="InterPro" id="IPR002577">
    <property type="entry name" value="HTH_HxlR"/>
</dbReference>
<evidence type="ECO:0000256" key="2">
    <source>
        <dbReference type="ARBA" id="ARBA00023125"/>
    </source>
</evidence>
<evidence type="ECO:0000313" key="5">
    <source>
        <dbReference type="EMBL" id="GLR71016.1"/>
    </source>
</evidence>
<reference evidence="5" key="1">
    <citation type="journal article" date="2014" name="Int. J. Syst. Evol. Microbiol.">
        <title>Complete genome sequence of Corynebacterium casei LMG S-19264T (=DSM 44701T), isolated from a smear-ripened cheese.</title>
        <authorList>
            <consortium name="US DOE Joint Genome Institute (JGI-PGF)"/>
            <person name="Walter F."/>
            <person name="Albersmeier A."/>
            <person name="Kalinowski J."/>
            <person name="Ruckert C."/>
        </authorList>
    </citation>
    <scope>NUCLEOTIDE SEQUENCE</scope>
    <source>
        <strain evidence="5">NBRC 110023</strain>
    </source>
</reference>
<dbReference type="InterPro" id="IPR036388">
    <property type="entry name" value="WH-like_DNA-bd_sf"/>
</dbReference>